<gene>
    <name evidence="2" type="ORF">EYF80_046935</name>
</gene>
<dbReference type="EMBL" id="SRLO01001006">
    <property type="protein sequence ID" value="TNN42864.1"/>
    <property type="molecule type" value="Genomic_DNA"/>
</dbReference>
<protein>
    <submittedName>
        <fullName evidence="2">Uncharacterized protein</fullName>
    </submittedName>
</protein>
<dbReference type="Proteomes" id="UP000314294">
    <property type="component" value="Unassembled WGS sequence"/>
</dbReference>
<organism evidence="2 3">
    <name type="scientific">Liparis tanakae</name>
    <name type="common">Tanaka's snailfish</name>
    <dbReference type="NCBI Taxonomy" id="230148"/>
    <lineage>
        <taxon>Eukaryota</taxon>
        <taxon>Metazoa</taxon>
        <taxon>Chordata</taxon>
        <taxon>Craniata</taxon>
        <taxon>Vertebrata</taxon>
        <taxon>Euteleostomi</taxon>
        <taxon>Actinopterygii</taxon>
        <taxon>Neopterygii</taxon>
        <taxon>Teleostei</taxon>
        <taxon>Neoteleostei</taxon>
        <taxon>Acanthomorphata</taxon>
        <taxon>Eupercaria</taxon>
        <taxon>Perciformes</taxon>
        <taxon>Cottioidei</taxon>
        <taxon>Cottales</taxon>
        <taxon>Liparidae</taxon>
        <taxon>Liparis</taxon>
    </lineage>
</organism>
<accession>A0A4Z2FQ69</accession>
<comment type="caution">
    <text evidence="2">The sequence shown here is derived from an EMBL/GenBank/DDBJ whole genome shotgun (WGS) entry which is preliminary data.</text>
</comment>
<proteinExistence type="predicted"/>
<keyword evidence="3" id="KW-1185">Reference proteome</keyword>
<name>A0A4Z2FQ69_9TELE</name>
<evidence type="ECO:0000313" key="2">
    <source>
        <dbReference type="EMBL" id="TNN42864.1"/>
    </source>
</evidence>
<feature type="region of interest" description="Disordered" evidence="1">
    <location>
        <begin position="165"/>
        <end position="193"/>
    </location>
</feature>
<evidence type="ECO:0000313" key="3">
    <source>
        <dbReference type="Proteomes" id="UP000314294"/>
    </source>
</evidence>
<reference evidence="2 3" key="1">
    <citation type="submission" date="2019-03" db="EMBL/GenBank/DDBJ databases">
        <title>First draft genome of Liparis tanakae, snailfish: a comprehensive survey of snailfish specific genes.</title>
        <authorList>
            <person name="Kim W."/>
            <person name="Song I."/>
            <person name="Jeong J.-H."/>
            <person name="Kim D."/>
            <person name="Kim S."/>
            <person name="Ryu S."/>
            <person name="Song J.Y."/>
            <person name="Lee S.K."/>
        </authorList>
    </citation>
    <scope>NUCLEOTIDE SEQUENCE [LARGE SCALE GENOMIC DNA]</scope>
    <source>
        <tissue evidence="2">Muscle</tissue>
    </source>
</reference>
<feature type="compositionally biased region" description="Basic and acidic residues" evidence="1">
    <location>
        <begin position="172"/>
        <end position="193"/>
    </location>
</feature>
<sequence>MPTGPDSSLTVGGLLVVGVLQGAVQLLRPAHQAPPLQQLRGGAVLLAAVLRHHLPLDVLQLLVREVLHEHRLEHLQRAPLDTPPPGGRGGAERHAYLLLLLHVGQEVLREGLQALLQLPGVCGGQRSEVSGCPRVRIVKPSEENEENKGLACPAALRRRPCLRADTPAAPAEDQKKEKVKTTEIHTEQNLRWV</sequence>
<dbReference type="AlphaFoldDB" id="A0A4Z2FQ69"/>
<evidence type="ECO:0000256" key="1">
    <source>
        <dbReference type="SAM" id="MobiDB-lite"/>
    </source>
</evidence>